<keyword evidence="2" id="KW-1185">Reference proteome</keyword>
<dbReference type="PANTHER" id="PTHR48079:SF6">
    <property type="entry name" value="NAD(P)-BINDING DOMAIN-CONTAINING PROTEIN-RELATED"/>
    <property type="match status" value="1"/>
</dbReference>
<reference evidence="1" key="1">
    <citation type="journal article" date="2020" name="Stud. Mycol.">
        <title>101 Dothideomycetes genomes: a test case for predicting lifestyles and emergence of pathogens.</title>
        <authorList>
            <person name="Haridas S."/>
            <person name="Albert R."/>
            <person name="Binder M."/>
            <person name="Bloem J."/>
            <person name="Labutti K."/>
            <person name="Salamov A."/>
            <person name="Andreopoulos B."/>
            <person name="Baker S."/>
            <person name="Barry K."/>
            <person name="Bills G."/>
            <person name="Bluhm B."/>
            <person name="Cannon C."/>
            <person name="Castanera R."/>
            <person name="Culley D."/>
            <person name="Daum C."/>
            <person name="Ezra D."/>
            <person name="Gonzalez J."/>
            <person name="Henrissat B."/>
            <person name="Kuo A."/>
            <person name="Liang C."/>
            <person name="Lipzen A."/>
            <person name="Lutzoni F."/>
            <person name="Magnuson J."/>
            <person name="Mondo S."/>
            <person name="Nolan M."/>
            <person name="Ohm R."/>
            <person name="Pangilinan J."/>
            <person name="Park H.-J."/>
            <person name="Ramirez L."/>
            <person name="Alfaro M."/>
            <person name="Sun H."/>
            <person name="Tritt A."/>
            <person name="Yoshinaga Y."/>
            <person name="Zwiers L.-H."/>
            <person name="Turgeon B."/>
            <person name="Goodwin S."/>
            <person name="Spatafora J."/>
            <person name="Crous P."/>
            <person name="Grigoriev I."/>
        </authorList>
    </citation>
    <scope>NUCLEOTIDE SEQUENCE</scope>
    <source>
        <strain evidence="1">CBS 627.86</strain>
    </source>
</reference>
<accession>A0A6A5Z8L6</accession>
<proteinExistence type="predicted"/>
<name>A0A6A5Z8L6_9PLEO</name>
<dbReference type="InterPro" id="IPR036291">
    <property type="entry name" value="NAD(P)-bd_dom_sf"/>
</dbReference>
<dbReference type="Proteomes" id="UP000799770">
    <property type="component" value="Unassembled WGS sequence"/>
</dbReference>
<dbReference type="EMBL" id="ML977322">
    <property type="protein sequence ID" value="KAF2115645.1"/>
    <property type="molecule type" value="Genomic_DNA"/>
</dbReference>
<dbReference type="SUPFAM" id="SSF51735">
    <property type="entry name" value="NAD(P)-binding Rossmann-fold domains"/>
    <property type="match status" value="1"/>
</dbReference>
<dbReference type="Gene3D" id="3.40.50.720">
    <property type="entry name" value="NAD(P)-binding Rossmann-like Domain"/>
    <property type="match status" value="1"/>
</dbReference>
<organism evidence="1 2">
    <name type="scientific">Lophiotrema nucula</name>
    <dbReference type="NCBI Taxonomy" id="690887"/>
    <lineage>
        <taxon>Eukaryota</taxon>
        <taxon>Fungi</taxon>
        <taxon>Dikarya</taxon>
        <taxon>Ascomycota</taxon>
        <taxon>Pezizomycotina</taxon>
        <taxon>Dothideomycetes</taxon>
        <taxon>Pleosporomycetidae</taxon>
        <taxon>Pleosporales</taxon>
        <taxon>Lophiotremataceae</taxon>
        <taxon>Lophiotrema</taxon>
    </lineage>
</organism>
<dbReference type="PANTHER" id="PTHR48079">
    <property type="entry name" value="PROTEIN YEEZ"/>
    <property type="match status" value="1"/>
</dbReference>
<gene>
    <name evidence="1" type="ORF">BDV96DRAFT_574236</name>
</gene>
<evidence type="ECO:0008006" key="3">
    <source>
        <dbReference type="Google" id="ProtNLM"/>
    </source>
</evidence>
<protein>
    <recommendedName>
        <fullName evidence="3">NmrA-like domain-containing protein</fullName>
    </recommendedName>
</protein>
<evidence type="ECO:0000313" key="2">
    <source>
        <dbReference type="Proteomes" id="UP000799770"/>
    </source>
</evidence>
<dbReference type="GO" id="GO:0005737">
    <property type="term" value="C:cytoplasm"/>
    <property type="evidence" value="ECO:0007669"/>
    <property type="project" value="TreeGrafter"/>
</dbReference>
<evidence type="ECO:0000313" key="1">
    <source>
        <dbReference type="EMBL" id="KAF2115645.1"/>
    </source>
</evidence>
<dbReference type="InterPro" id="IPR051783">
    <property type="entry name" value="NAD(P)-dependent_oxidoreduct"/>
</dbReference>
<sequence>MTLEETHISVGTDNFIRKLSVERNVRTLIAAPPTILGRGLGAGRTETHQRTMYEMIIKNGAAFQAGVGANVWSTISIEDLGRACVFLIEEAQKGDESRVQFGQNGYYFIEAFELSLADRMKAIAERLYKEGRFLTPDVQSKTIKEIRSDFGEFASYLWGSSSRIRADKLRALGWKPQDKEWLRMVQEAPGCRC</sequence>
<dbReference type="AlphaFoldDB" id="A0A6A5Z8L6"/>
<dbReference type="OrthoDB" id="2130169at2759"/>
<dbReference type="GO" id="GO:0004029">
    <property type="term" value="F:aldehyde dehydrogenase (NAD+) activity"/>
    <property type="evidence" value="ECO:0007669"/>
    <property type="project" value="TreeGrafter"/>
</dbReference>